<dbReference type="InterPro" id="IPR011335">
    <property type="entry name" value="Restrct_endonuc-II-like"/>
</dbReference>
<accession>A0A1T3P1T0</accession>
<dbReference type="NCBIfam" id="TIGR03033">
    <property type="entry name" value="phage_rel_nuc"/>
    <property type="match status" value="1"/>
</dbReference>
<dbReference type="InterPro" id="IPR019080">
    <property type="entry name" value="YqaJ_viral_recombinase"/>
</dbReference>
<dbReference type="STRING" id="159449.B4N89_20805"/>
<keyword evidence="3" id="KW-1185">Reference proteome</keyword>
<name>A0A1T3P1T0_9ACTN</name>
<dbReference type="InterPro" id="IPR017482">
    <property type="entry name" value="Lambda-type_endonuclease"/>
</dbReference>
<evidence type="ECO:0000313" key="3">
    <source>
        <dbReference type="Proteomes" id="UP000190037"/>
    </source>
</evidence>
<organism evidence="2 3">
    <name type="scientific">Embleya scabrispora</name>
    <dbReference type="NCBI Taxonomy" id="159449"/>
    <lineage>
        <taxon>Bacteria</taxon>
        <taxon>Bacillati</taxon>
        <taxon>Actinomycetota</taxon>
        <taxon>Actinomycetes</taxon>
        <taxon>Kitasatosporales</taxon>
        <taxon>Streptomycetaceae</taxon>
        <taxon>Embleya</taxon>
    </lineage>
</organism>
<dbReference type="AlphaFoldDB" id="A0A1T3P1T0"/>
<evidence type="ECO:0000259" key="1">
    <source>
        <dbReference type="Pfam" id="PF09588"/>
    </source>
</evidence>
<dbReference type="SUPFAM" id="SSF52980">
    <property type="entry name" value="Restriction endonuclease-like"/>
    <property type="match status" value="1"/>
</dbReference>
<reference evidence="2 3" key="1">
    <citation type="submission" date="2017-03" db="EMBL/GenBank/DDBJ databases">
        <title>Draft genome sequence of Streptomyces scabrisporus NF3, endophyte isolated from Amphipterygium adstringens.</title>
        <authorList>
            <person name="Vazquez M."/>
            <person name="Ceapa C.D."/>
            <person name="Rodriguez Luna D."/>
            <person name="Sanchez Esquivel S."/>
        </authorList>
    </citation>
    <scope>NUCLEOTIDE SEQUENCE [LARGE SCALE GENOMIC DNA]</scope>
    <source>
        <strain evidence="2 3">NF3</strain>
    </source>
</reference>
<comment type="caution">
    <text evidence="2">The sequence shown here is derived from an EMBL/GenBank/DDBJ whole genome shotgun (WGS) entry which is preliminary data.</text>
</comment>
<dbReference type="EMBL" id="MWQN01000001">
    <property type="protein sequence ID" value="OPC83053.1"/>
    <property type="molecule type" value="Genomic_DNA"/>
</dbReference>
<feature type="domain" description="YqaJ viral recombinase" evidence="1">
    <location>
        <begin position="27"/>
        <end position="165"/>
    </location>
</feature>
<dbReference type="Gene3D" id="3.90.320.10">
    <property type="match status" value="1"/>
</dbReference>
<gene>
    <name evidence="2" type="ORF">B4N89_20805</name>
</gene>
<dbReference type="InterPro" id="IPR011604">
    <property type="entry name" value="PDDEXK-like_dom_sf"/>
</dbReference>
<dbReference type="Proteomes" id="UP000190037">
    <property type="component" value="Unassembled WGS sequence"/>
</dbReference>
<evidence type="ECO:0000313" key="2">
    <source>
        <dbReference type="EMBL" id="OPC83053.1"/>
    </source>
</evidence>
<sequence>MTTTLSGRRVTPTARLITPADADHDVWLTARRGGIGSSDIAAVLGLSKYGNALSVYHDKRGSLPLEGDDSEPALWGRAIEDTVAREWCRRNRSFGRRVGLVAHTERPWQRCTLDRRIVECPLSAEREACALEIKCRSAFKAGQWRAGIPDDVLAQVLWQADVTGFDHVHAACLIGGNDYRQFVIRVADYEATIDDLRAAGAHLWEQIQAGRPPVLDRDADPDPLIDLYRRLHPDRQGLVRIDRDGDAQNALGDYCEAAADESAAKKAKKQAHARLLGHLGGAYMAVLGDKPAYSIEQSSKSTPDLARLREEFPEAYAACVVEKTHDRLSIPDAVRKEYAR</sequence>
<protein>
    <recommendedName>
        <fullName evidence="1">YqaJ viral recombinase domain-containing protein</fullName>
    </recommendedName>
</protein>
<proteinExistence type="predicted"/>
<dbReference type="Pfam" id="PF09588">
    <property type="entry name" value="YqaJ"/>
    <property type="match status" value="1"/>
</dbReference>
<dbReference type="OrthoDB" id="3197230at2"/>
<dbReference type="RefSeq" id="WP_078977352.1">
    <property type="nucleotide sequence ID" value="NZ_MWQN01000001.1"/>
</dbReference>